<proteinExistence type="predicted"/>
<evidence type="ECO:0000256" key="2">
    <source>
        <dbReference type="ARBA" id="ARBA00022630"/>
    </source>
</evidence>
<keyword evidence="3" id="KW-0560">Oxidoreductase</keyword>
<organism evidence="5 6">
    <name type="scientific">Henriciella mobilis</name>
    <dbReference type="NCBI Taxonomy" id="2305467"/>
    <lineage>
        <taxon>Bacteria</taxon>
        <taxon>Pseudomonadati</taxon>
        <taxon>Pseudomonadota</taxon>
        <taxon>Alphaproteobacteria</taxon>
        <taxon>Hyphomonadales</taxon>
        <taxon>Hyphomonadaceae</taxon>
        <taxon>Henriciella</taxon>
    </lineage>
</organism>
<evidence type="ECO:0000259" key="4">
    <source>
        <dbReference type="PROSITE" id="PS50042"/>
    </source>
</evidence>
<dbReference type="PRINTS" id="PR00469">
    <property type="entry name" value="PNDRDTASEII"/>
</dbReference>
<feature type="domain" description="Cyclic nucleotide-binding" evidence="4">
    <location>
        <begin position="8"/>
        <end position="127"/>
    </location>
</feature>
<dbReference type="PROSITE" id="PS50042">
    <property type="entry name" value="CNMP_BINDING_3"/>
    <property type="match status" value="1"/>
</dbReference>
<dbReference type="InterPro" id="IPR018490">
    <property type="entry name" value="cNMP-bd_dom_sf"/>
</dbReference>
<accession>A0A399RE55</accession>
<evidence type="ECO:0000256" key="3">
    <source>
        <dbReference type="ARBA" id="ARBA00023002"/>
    </source>
</evidence>
<protein>
    <recommendedName>
        <fullName evidence="1">Thioredoxin reductase</fullName>
    </recommendedName>
</protein>
<dbReference type="AlphaFoldDB" id="A0A399RE55"/>
<evidence type="ECO:0000313" key="5">
    <source>
        <dbReference type="EMBL" id="RIJ29708.1"/>
    </source>
</evidence>
<dbReference type="InterPro" id="IPR000595">
    <property type="entry name" value="cNMP-bd_dom"/>
</dbReference>
<dbReference type="InterPro" id="IPR023753">
    <property type="entry name" value="FAD/NAD-binding_dom"/>
</dbReference>
<comment type="caution">
    <text evidence="5">The sequence shown here is derived from an EMBL/GenBank/DDBJ whole genome shotgun (WGS) entry which is preliminary data.</text>
</comment>
<evidence type="ECO:0000256" key="1">
    <source>
        <dbReference type="ARBA" id="ARBA00018719"/>
    </source>
</evidence>
<dbReference type="Proteomes" id="UP000266385">
    <property type="component" value="Unassembled WGS sequence"/>
</dbReference>
<keyword evidence="2" id="KW-0285">Flavoprotein</keyword>
<dbReference type="InterPro" id="IPR014710">
    <property type="entry name" value="RmlC-like_jellyroll"/>
</dbReference>
<dbReference type="PRINTS" id="PR00368">
    <property type="entry name" value="FADPNR"/>
</dbReference>
<keyword evidence="6" id="KW-1185">Reference proteome</keyword>
<dbReference type="SUPFAM" id="SSF51905">
    <property type="entry name" value="FAD/NAD(P)-binding domain"/>
    <property type="match status" value="1"/>
</dbReference>
<dbReference type="OrthoDB" id="9786503at2"/>
<dbReference type="Pfam" id="PF00027">
    <property type="entry name" value="cNMP_binding"/>
    <property type="match status" value="1"/>
</dbReference>
<reference evidence="5 6" key="1">
    <citation type="submission" date="2018-08" db="EMBL/GenBank/DDBJ databases">
        <title>Henriciella mobilis sp. nov., isolated from seawater.</title>
        <authorList>
            <person name="Cheng H."/>
            <person name="Wu Y.-H."/>
            <person name="Xu X.-W."/>
            <person name="Guo L.-L."/>
        </authorList>
    </citation>
    <scope>NUCLEOTIDE SEQUENCE [LARGE SCALE GENOMIC DNA]</scope>
    <source>
        <strain evidence="5 6">JN25</strain>
    </source>
</reference>
<gene>
    <name evidence="5" type="ORF">D1223_09545</name>
</gene>
<dbReference type="EMBL" id="QWFX01000010">
    <property type="protein sequence ID" value="RIJ29708.1"/>
    <property type="molecule type" value="Genomic_DNA"/>
</dbReference>
<dbReference type="InterPro" id="IPR036188">
    <property type="entry name" value="FAD/NAD-bd_sf"/>
</dbReference>
<dbReference type="RefSeq" id="WP_119376215.1">
    <property type="nucleotide sequence ID" value="NZ_QWFX01000010.1"/>
</dbReference>
<name>A0A399RE55_9PROT</name>
<dbReference type="CDD" id="cd00038">
    <property type="entry name" value="CAP_ED"/>
    <property type="match status" value="1"/>
</dbReference>
<dbReference type="Gene3D" id="2.60.120.10">
    <property type="entry name" value="Jelly Rolls"/>
    <property type="match status" value="1"/>
</dbReference>
<dbReference type="Gene3D" id="3.50.50.60">
    <property type="entry name" value="FAD/NAD(P)-binding domain"/>
    <property type="match status" value="2"/>
</dbReference>
<dbReference type="GO" id="GO:0016491">
    <property type="term" value="F:oxidoreductase activity"/>
    <property type="evidence" value="ECO:0007669"/>
    <property type="project" value="UniProtKB-KW"/>
</dbReference>
<sequence length="566" mass="60899">MTKPPADVNYTFDDAQLDQLSAYGEVRHHKAGDLLIEEGESRCDCLVTLSGHTNIFISTPEGERRMGWMERGQFAGDITVLTGQASLSRVEMGEEGDVLHIAHADFQRLLVENSAISDVFVRTLTARRAFAHEAAHGSVIVIGDAHDRDVFAARDLLSKHMVPHLWLDPATDALAKPIMEAREITNDSLPVVIRGRSRILSRPSMSELSEAFGLDLLPDGETVDVIVVGAGPAGLAASVYAASEGLSVITLDTDAPGGQAGTSSKIENYLGFPMGVSGRELAARASIQAQKFGARIAAPVKAISLDRNGEIYCIGLEDGRNICARAVVIATGAQYRQLPIPNLSRFEGRGVYYGATPMEAQLCGGQDVAIVGAGNSAGQGAVFLSQTARTVHLLYRRADIRETMSEYLVRRLEETPNIHLHPSSEIEALHGLDGAAPEDDRLIATTFHSKATGDSRRVEIPFVFLFIGAAPFTSWLPEHMSCDEKGFVKTGPDLANIDLVRAGWSLDRMPTRYETSWPRVYAVGDVRIGSVKRVASSVGEGSVVVSDIHRAIAELGAVSDPLPRGA</sequence>
<dbReference type="PANTHER" id="PTHR48105">
    <property type="entry name" value="THIOREDOXIN REDUCTASE 1-RELATED-RELATED"/>
    <property type="match status" value="1"/>
</dbReference>
<dbReference type="Pfam" id="PF07992">
    <property type="entry name" value="Pyr_redox_2"/>
    <property type="match status" value="1"/>
</dbReference>
<evidence type="ECO:0000313" key="6">
    <source>
        <dbReference type="Proteomes" id="UP000266385"/>
    </source>
</evidence>
<dbReference type="SUPFAM" id="SSF51206">
    <property type="entry name" value="cAMP-binding domain-like"/>
    <property type="match status" value="1"/>
</dbReference>
<dbReference type="InterPro" id="IPR050097">
    <property type="entry name" value="Ferredoxin-NADP_redctase_2"/>
</dbReference>